<dbReference type="EMBL" id="FNUG01000013">
    <property type="protein sequence ID" value="SEF12129.1"/>
    <property type="molecule type" value="Genomic_DNA"/>
</dbReference>
<dbReference type="SUPFAM" id="SSF53328">
    <property type="entry name" value="Formyltransferase"/>
    <property type="match status" value="1"/>
</dbReference>
<dbReference type="InterPro" id="IPR005793">
    <property type="entry name" value="Formyl_trans_C"/>
</dbReference>
<name>A0A1H5PDY2_9FLAO</name>
<keyword evidence="4" id="KW-1185">Reference proteome</keyword>
<dbReference type="Pfam" id="PF02911">
    <property type="entry name" value="Formyl_trans_C"/>
    <property type="match status" value="1"/>
</dbReference>
<dbReference type="AlphaFoldDB" id="A0A1H5PDY2"/>
<dbReference type="OrthoDB" id="9802815at2"/>
<protein>
    <submittedName>
        <fullName evidence="3">Formyl transferase, C-terminal domain</fullName>
    </submittedName>
</protein>
<keyword evidence="3" id="KW-0808">Transferase</keyword>
<evidence type="ECO:0000313" key="3">
    <source>
        <dbReference type="EMBL" id="SEF12129.1"/>
    </source>
</evidence>
<evidence type="ECO:0000259" key="2">
    <source>
        <dbReference type="Pfam" id="PF02911"/>
    </source>
</evidence>
<dbReference type="SUPFAM" id="SSF50486">
    <property type="entry name" value="FMT C-terminal domain-like"/>
    <property type="match status" value="1"/>
</dbReference>
<dbReference type="Pfam" id="PF00551">
    <property type="entry name" value="Formyl_trans_N"/>
    <property type="match status" value="1"/>
</dbReference>
<feature type="domain" description="Formyl transferase C-terminal" evidence="2">
    <location>
        <begin position="224"/>
        <end position="314"/>
    </location>
</feature>
<dbReference type="PANTHER" id="PTHR11138:SF5">
    <property type="entry name" value="METHIONYL-TRNA FORMYLTRANSFERASE, MITOCHONDRIAL"/>
    <property type="match status" value="1"/>
</dbReference>
<dbReference type="STRING" id="390640.SAMN04488034_11318"/>
<dbReference type="Gene3D" id="3.40.50.12230">
    <property type="match status" value="1"/>
</dbReference>
<dbReference type="CDD" id="cd08369">
    <property type="entry name" value="FMT_core"/>
    <property type="match status" value="1"/>
</dbReference>
<proteinExistence type="predicted"/>
<dbReference type="InterPro" id="IPR011034">
    <property type="entry name" value="Formyl_transferase-like_C_sf"/>
</dbReference>
<feature type="domain" description="Formyl transferase N-terminal" evidence="1">
    <location>
        <begin position="59"/>
        <end position="172"/>
    </location>
</feature>
<dbReference type="PANTHER" id="PTHR11138">
    <property type="entry name" value="METHIONYL-TRNA FORMYLTRANSFERASE"/>
    <property type="match status" value="1"/>
</dbReference>
<gene>
    <name evidence="3" type="ORF">SAMN04488034_11318</name>
</gene>
<evidence type="ECO:0000313" key="4">
    <source>
        <dbReference type="Proteomes" id="UP000199448"/>
    </source>
</evidence>
<dbReference type="Proteomes" id="UP000199448">
    <property type="component" value="Unassembled WGS sequence"/>
</dbReference>
<evidence type="ECO:0000259" key="1">
    <source>
        <dbReference type="Pfam" id="PF00551"/>
    </source>
</evidence>
<accession>A0A1H5PDY2</accession>
<dbReference type="RefSeq" id="WP_093114422.1">
    <property type="nucleotide sequence ID" value="NZ_FNGG01000013.1"/>
</dbReference>
<dbReference type="InterPro" id="IPR036477">
    <property type="entry name" value="Formyl_transf_N_sf"/>
</dbReference>
<dbReference type="GO" id="GO:0004479">
    <property type="term" value="F:methionyl-tRNA formyltransferase activity"/>
    <property type="evidence" value="ECO:0007669"/>
    <property type="project" value="TreeGrafter"/>
</dbReference>
<sequence>MNKKIVLLGHGVGVKFTIESLLENSTLGYEVGGVITHPKEEHTHDLQMMENRKEIYGDHAYNVFKVVEDYNIPLLESRDVNSQEAVKWIESINPGYIISIGCRNIIKQPFLEKFKKKVFNIHTTPLPKYRGAASDSWMILNGEWGKKLYGCVHFIDTGIDTGNIIAKSYYKIPDLCYPIDLFKIRMNTFKSLLPETIKALQDPSFKGLKQNMEDATTFPRLSTPVDGIINWNFSGEDLIRFIHAFGYPHEGACCYLEGKKINILEAEFVNTIKLHPHAKGLIFGKNSLGMYKVALKDGYLLVKKIEVNGKSTQQNKIFRLGKFLK</sequence>
<reference evidence="3 4" key="1">
    <citation type="submission" date="2016-10" db="EMBL/GenBank/DDBJ databases">
        <authorList>
            <person name="de Groot N.N."/>
        </authorList>
    </citation>
    <scope>NUCLEOTIDE SEQUENCE [LARGE SCALE GENOMIC DNA]</scope>
    <source>
        <strain evidence="3 4">DSM 23553</strain>
    </source>
</reference>
<dbReference type="InterPro" id="IPR002376">
    <property type="entry name" value="Formyl_transf_N"/>
</dbReference>
<organism evidence="3 4">
    <name type="scientific">Salinimicrobium catena</name>
    <dbReference type="NCBI Taxonomy" id="390640"/>
    <lineage>
        <taxon>Bacteria</taxon>
        <taxon>Pseudomonadati</taxon>
        <taxon>Bacteroidota</taxon>
        <taxon>Flavobacteriia</taxon>
        <taxon>Flavobacteriales</taxon>
        <taxon>Flavobacteriaceae</taxon>
        <taxon>Salinimicrobium</taxon>
    </lineage>
</organism>
<dbReference type="GO" id="GO:0005829">
    <property type="term" value="C:cytosol"/>
    <property type="evidence" value="ECO:0007669"/>
    <property type="project" value="TreeGrafter"/>
</dbReference>